<organism evidence="2 3">
    <name type="scientific">Streptomyces cylindrosporus</name>
    <dbReference type="NCBI Taxonomy" id="2927583"/>
    <lineage>
        <taxon>Bacteria</taxon>
        <taxon>Bacillati</taxon>
        <taxon>Actinomycetota</taxon>
        <taxon>Actinomycetes</taxon>
        <taxon>Kitasatosporales</taxon>
        <taxon>Streptomycetaceae</taxon>
        <taxon>Streptomyces</taxon>
    </lineage>
</organism>
<reference evidence="2" key="1">
    <citation type="submission" date="2022-03" db="EMBL/GenBank/DDBJ databases">
        <title>Streptomyces 7R015 and 7R016 isolated from Barleria lupulina in Thailand.</title>
        <authorList>
            <person name="Kanchanasin P."/>
            <person name="Phongsopitanun W."/>
            <person name="Tanasupawat S."/>
        </authorList>
    </citation>
    <scope>NUCLEOTIDE SEQUENCE</scope>
    <source>
        <strain evidence="2">7R015</strain>
    </source>
</reference>
<protein>
    <submittedName>
        <fullName evidence="2">Uncharacterized protein</fullName>
    </submittedName>
</protein>
<gene>
    <name evidence="2" type="ORF">MQP27_49870</name>
</gene>
<comment type="caution">
    <text evidence="2">The sequence shown here is derived from an EMBL/GenBank/DDBJ whole genome shotgun (WGS) entry which is preliminary data.</text>
</comment>
<dbReference type="RefSeq" id="WP_242778991.1">
    <property type="nucleotide sequence ID" value="NZ_JALDAY010000024.1"/>
</dbReference>
<name>A0ABS9YPK9_9ACTN</name>
<dbReference type="Proteomes" id="UP001165269">
    <property type="component" value="Unassembled WGS sequence"/>
</dbReference>
<sequence length="145" mass="15859">MPFWRKKKPAPLEPERRYRPEYMTVRDIAEHPGTSGYVRIDEPNRGGLTGFVVASTVSSRIGISPEGQPWITDQGTVCATPMGTPWAYVAHVAGEGLTVFFPDEWGKYVALLADNPPDRWIPAAPGKDPGDVKPRGISAPDGTEQ</sequence>
<feature type="region of interest" description="Disordered" evidence="1">
    <location>
        <begin position="119"/>
        <end position="145"/>
    </location>
</feature>
<dbReference type="EMBL" id="JALDAY010000024">
    <property type="protein sequence ID" value="MCI3279201.1"/>
    <property type="molecule type" value="Genomic_DNA"/>
</dbReference>
<accession>A0ABS9YPK9</accession>
<keyword evidence="3" id="KW-1185">Reference proteome</keyword>
<evidence type="ECO:0000313" key="2">
    <source>
        <dbReference type="EMBL" id="MCI3279201.1"/>
    </source>
</evidence>
<evidence type="ECO:0000256" key="1">
    <source>
        <dbReference type="SAM" id="MobiDB-lite"/>
    </source>
</evidence>
<evidence type="ECO:0000313" key="3">
    <source>
        <dbReference type="Proteomes" id="UP001165269"/>
    </source>
</evidence>
<proteinExistence type="predicted"/>